<dbReference type="GeneID" id="69832407"/>
<dbReference type="EMBL" id="PKJX01000003">
    <property type="protein sequence ID" value="PLA56933.1"/>
    <property type="molecule type" value="Genomic_DNA"/>
</dbReference>
<dbReference type="InterPro" id="IPR049458">
    <property type="entry name" value="EpsG-like"/>
</dbReference>
<keyword evidence="1" id="KW-0812">Transmembrane</keyword>
<evidence type="ECO:0000313" key="2">
    <source>
        <dbReference type="EMBL" id="NZA05429.1"/>
    </source>
</evidence>
<protein>
    <submittedName>
        <fullName evidence="2">EpsG family protein</fullName>
    </submittedName>
</protein>
<feature type="transmembrane region" description="Helical" evidence="1">
    <location>
        <begin position="151"/>
        <end position="179"/>
    </location>
</feature>
<proteinExistence type="predicted"/>
<feature type="transmembrane region" description="Helical" evidence="1">
    <location>
        <begin position="270"/>
        <end position="288"/>
    </location>
</feature>
<name>A0A0J6V1Z0_LACRH</name>
<feature type="transmembrane region" description="Helical" evidence="1">
    <location>
        <begin position="230"/>
        <end position="249"/>
    </location>
</feature>
<evidence type="ECO:0000313" key="4">
    <source>
        <dbReference type="EMBL" id="THC79776.1"/>
    </source>
</evidence>
<evidence type="ECO:0000313" key="7">
    <source>
        <dbReference type="Proteomes" id="UP000552935"/>
    </source>
</evidence>
<keyword evidence="1" id="KW-1133">Transmembrane helix</keyword>
<evidence type="ECO:0000313" key="3">
    <source>
        <dbReference type="EMBL" id="PLA56933.1"/>
    </source>
</evidence>
<gene>
    <name evidence="3" type="ORF">CYJ91_08890</name>
    <name evidence="4" type="ORF">E6L36_04790</name>
    <name evidence="2" type="ORF">H0N82_10090</name>
</gene>
<feature type="transmembrane region" description="Helical" evidence="1">
    <location>
        <begin position="82"/>
        <end position="105"/>
    </location>
</feature>
<reference evidence="2 7" key="3">
    <citation type="submission" date="2020-07" db="EMBL/GenBank/DDBJ databases">
        <title>Organ Donor 1.</title>
        <authorList>
            <person name="Marsh A.J."/>
            <person name="Azcarate-Peril M.A."/>
        </authorList>
    </citation>
    <scope>NUCLEOTIDE SEQUENCE [LARGE SCALE GENOMIC DNA]</scope>
    <source>
        <strain evidence="2 7">AMC0712</strain>
    </source>
</reference>
<organism evidence="2 7">
    <name type="scientific">Lacticaseibacillus rhamnosus</name>
    <name type="common">Lactobacillus rhamnosus</name>
    <dbReference type="NCBI Taxonomy" id="47715"/>
    <lineage>
        <taxon>Bacteria</taxon>
        <taxon>Bacillati</taxon>
        <taxon>Bacillota</taxon>
        <taxon>Bacilli</taxon>
        <taxon>Lactobacillales</taxon>
        <taxon>Lactobacillaceae</taxon>
        <taxon>Lacticaseibacillus</taxon>
    </lineage>
</organism>
<dbReference type="Proteomes" id="UP000307517">
    <property type="component" value="Unassembled WGS sequence"/>
</dbReference>
<feature type="transmembrane region" description="Helical" evidence="1">
    <location>
        <begin position="186"/>
        <end position="210"/>
    </location>
</feature>
<feature type="transmembrane region" description="Helical" evidence="1">
    <location>
        <begin position="319"/>
        <end position="339"/>
    </location>
</feature>
<evidence type="ECO:0000256" key="1">
    <source>
        <dbReference type="SAM" id="Phobius"/>
    </source>
</evidence>
<comment type="caution">
    <text evidence="2">The sequence shown here is derived from an EMBL/GenBank/DDBJ whole genome shotgun (WGS) entry which is preliminary data.</text>
</comment>
<keyword evidence="1" id="KW-0472">Membrane</keyword>
<reference evidence="4 6" key="2">
    <citation type="submission" date="2019-04" db="EMBL/GenBank/DDBJ databases">
        <title>Genome Announcement to Ensure Probiotic Safety of Lactobacillus rhamnosus UBLR-58.</title>
        <authorList>
            <person name="Sulthana A."/>
            <person name="Lakshmi S.G."/>
            <person name="Madempudi R.S."/>
        </authorList>
    </citation>
    <scope>NUCLEOTIDE SEQUENCE [LARGE SCALE GENOMIC DNA]</scope>
    <source>
        <strain evidence="4 6">UBLR-58</strain>
    </source>
</reference>
<feature type="transmembrane region" description="Helical" evidence="1">
    <location>
        <begin position="126"/>
        <end position="145"/>
    </location>
</feature>
<dbReference type="Pfam" id="PF14897">
    <property type="entry name" value="EpsG"/>
    <property type="match status" value="1"/>
</dbReference>
<feature type="transmembrane region" description="Helical" evidence="1">
    <location>
        <begin position="7"/>
        <end position="40"/>
    </location>
</feature>
<evidence type="ECO:0000313" key="5">
    <source>
        <dbReference type="Proteomes" id="UP000234212"/>
    </source>
</evidence>
<sequence length="349" mass="39233">MAFYLGLFAIMIIFMLLGRVTMSSVWAWLGVFMLAVVAGLRYETGNDFLPYKTIYAGDYSAGQVEPGFLFLRNVFNLVHAPFWLFLLAWATVTLVLFYCFAKEYFRPAIIPIAYYMSRFFFMRDMGQIRASLVCVICMLALKFVYDEKPLPFVLVVGLSATIHVSALFFLLIYPFWLLFRKITFKWVLGFLVLGAAGGFIAPKILSVIIVHTLPRYAPYVTNANYLSAGLFDPVTLMQVLICITGFYILQRGIVADALIGGKDKFKFLMLVYLFATLTLLSLSQLSTIGGRLSTIATTTETVVLPTIVFSIMPKKTRTLAMVGVCGVIFVLIFLISGAYKTFIPYQMAF</sequence>
<dbReference type="RefSeq" id="WP_015764572.1">
    <property type="nucleotide sequence ID" value="NZ_BSWG01000003.1"/>
</dbReference>
<dbReference type="Proteomes" id="UP000234212">
    <property type="component" value="Unassembled WGS sequence"/>
</dbReference>
<dbReference type="EMBL" id="SSHM01000001">
    <property type="protein sequence ID" value="THC79776.1"/>
    <property type="molecule type" value="Genomic_DNA"/>
</dbReference>
<reference evidence="3 5" key="1">
    <citation type="submission" date="2017-12" db="EMBL/GenBank/DDBJ databases">
        <title>Phylogenetic diversity of female urinary microbiome.</title>
        <authorList>
            <person name="Thomas-White K."/>
            <person name="Wolfe A.J."/>
        </authorList>
    </citation>
    <scope>NUCLEOTIDE SEQUENCE [LARGE SCALE GENOMIC DNA]</scope>
    <source>
        <strain evidence="3 5">UMB0004</strain>
    </source>
</reference>
<accession>A0A0J6V1Z0</accession>
<dbReference type="Proteomes" id="UP000552935">
    <property type="component" value="Unassembled WGS sequence"/>
</dbReference>
<dbReference type="EMBL" id="JACCKI010000007">
    <property type="protein sequence ID" value="NZA05429.1"/>
    <property type="molecule type" value="Genomic_DNA"/>
</dbReference>
<evidence type="ECO:0000313" key="6">
    <source>
        <dbReference type="Proteomes" id="UP000307517"/>
    </source>
</evidence>
<dbReference type="AlphaFoldDB" id="A0A0J6V1Z0"/>